<dbReference type="GO" id="GO:1990904">
    <property type="term" value="C:ribonucleoprotein complex"/>
    <property type="evidence" value="ECO:0007669"/>
    <property type="project" value="UniProtKB-KW"/>
</dbReference>
<feature type="region of interest" description="Disordered" evidence="4">
    <location>
        <begin position="105"/>
        <end position="129"/>
    </location>
</feature>
<dbReference type="FunFam" id="3.30.230.10:FF:000002">
    <property type="entry name" value="30S ribosomal protein S5"/>
    <property type="match status" value="1"/>
</dbReference>
<dbReference type="Gene3D" id="3.30.230.10">
    <property type="match status" value="1"/>
</dbReference>
<keyword evidence="2" id="KW-0689">Ribosomal protein</keyword>
<comment type="caution">
    <text evidence="6">The sequence shown here is derived from an EMBL/GenBank/DDBJ whole genome shotgun (WGS) entry which is preliminary data.</text>
</comment>
<proteinExistence type="inferred from homology"/>
<accession>A0A8H2XE48</accession>
<reference evidence="6" key="1">
    <citation type="submission" date="2021-01" db="EMBL/GenBank/DDBJ databases">
        <authorList>
            <person name="Kaushik A."/>
        </authorList>
    </citation>
    <scope>NUCLEOTIDE SEQUENCE</scope>
    <source>
        <strain evidence="6">AG4-RS23</strain>
    </source>
</reference>
<dbReference type="AlphaFoldDB" id="A0A8H2XE48"/>
<dbReference type="InterPro" id="IPR000851">
    <property type="entry name" value="Ribosomal_uS5"/>
</dbReference>
<dbReference type="Pfam" id="PF03719">
    <property type="entry name" value="Ribosomal_S5_C"/>
    <property type="match status" value="1"/>
</dbReference>
<dbReference type="GO" id="GO:0006412">
    <property type="term" value="P:translation"/>
    <property type="evidence" value="ECO:0007669"/>
    <property type="project" value="InterPro"/>
</dbReference>
<dbReference type="GO" id="GO:0005737">
    <property type="term" value="C:cytoplasm"/>
    <property type="evidence" value="ECO:0007669"/>
    <property type="project" value="UniProtKB-ARBA"/>
</dbReference>
<evidence type="ECO:0000256" key="4">
    <source>
        <dbReference type="SAM" id="MobiDB-lite"/>
    </source>
</evidence>
<evidence type="ECO:0000256" key="1">
    <source>
        <dbReference type="ARBA" id="ARBA00008945"/>
    </source>
</evidence>
<evidence type="ECO:0000313" key="6">
    <source>
        <dbReference type="EMBL" id="CAE6424598.1"/>
    </source>
</evidence>
<sequence>MVGYGEGKDINVPRSIDKAFVAAVKSMDRVDRFENRTLWGQLEGKFGATHIIMRARPSGHGLACNPYIHQVCKAAGIADISAKVHGSRNGMQIVKATIRMLQGGHAPTGMGDGVGGKGKREEAGVGMRGRDAIERERGRLLYEGSSCL</sequence>
<dbReference type="EMBL" id="CAJMWY010000266">
    <property type="protein sequence ID" value="CAE6424598.1"/>
    <property type="molecule type" value="Genomic_DNA"/>
</dbReference>
<comment type="similarity">
    <text evidence="1">Belongs to the universal ribosomal protein uS5 family.</text>
</comment>
<evidence type="ECO:0000259" key="5">
    <source>
        <dbReference type="Pfam" id="PF03719"/>
    </source>
</evidence>
<feature type="domain" description="Small ribosomal subunit protein uS5 C-terminal" evidence="5">
    <location>
        <begin position="44"/>
        <end position="102"/>
    </location>
</feature>
<evidence type="ECO:0000256" key="3">
    <source>
        <dbReference type="ARBA" id="ARBA00023274"/>
    </source>
</evidence>
<dbReference type="PANTHER" id="PTHR48277">
    <property type="entry name" value="MITOCHONDRIAL RIBOSOMAL PROTEIN S5"/>
    <property type="match status" value="1"/>
</dbReference>
<feature type="compositionally biased region" description="Basic and acidic residues" evidence="4">
    <location>
        <begin position="118"/>
        <end position="129"/>
    </location>
</feature>
<gene>
    <name evidence="6" type="ORF">RDB_LOCUS17866</name>
</gene>
<dbReference type="GO" id="GO:0005840">
    <property type="term" value="C:ribosome"/>
    <property type="evidence" value="ECO:0007669"/>
    <property type="project" value="UniProtKB-KW"/>
</dbReference>
<evidence type="ECO:0000313" key="7">
    <source>
        <dbReference type="Proteomes" id="UP000663861"/>
    </source>
</evidence>
<dbReference type="SUPFAM" id="SSF54211">
    <property type="entry name" value="Ribosomal protein S5 domain 2-like"/>
    <property type="match status" value="1"/>
</dbReference>
<dbReference type="Proteomes" id="UP000663861">
    <property type="component" value="Unassembled WGS sequence"/>
</dbReference>
<evidence type="ECO:0000256" key="2">
    <source>
        <dbReference type="ARBA" id="ARBA00022980"/>
    </source>
</evidence>
<protein>
    <recommendedName>
        <fullName evidence="5">Small ribosomal subunit protein uS5 C-terminal domain-containing protein</fullName>
    </recommendedName>
</protein>
<keyword evidence="3" id="KW-0687">Ribonucleoprotein</keyword>
<dbReference type="PANTHER" id="PTHR48277:SF1">
    <property type="entry name" value="MITOCHONDRIAL RIBOSOMAL PROTEIN S5"/>
    <property type="match status" value="1"/>
</dbReference>
<name>A0A8H2XE48_9AGAM</name>
<dbReference type="InterPro" id="IPR020568">
    <property type="entry name" value="Ribosomal_Su5_D2-typ_SF"/>
</dbReference>
<dbReference type="GO" id="GO:0003723">
    <property type="term" value="F:RNA binding"/>
    <property type="evidence" value="ECO:0007669"/>
    <property type="project" value="InterPro"/>
</dbReference>
<organism evidence="6 7">
    <name type="scientific">Rhizoctonia solani</name>
    <dbReference type="NCBI Taxonomy" id="456999"/>
    <lineage>
        <taxon>Eukaryota</taxon>
        <taxon>Fungi</taxon>
        <taxon>Dikarya</taxon>
        <taxon>Basidiomycota</taxon>
        <taxon>Agaricomycotina</taxon>
        <taxon>Agaricomycetes</taxon>
        <taxon>Cantharellales</taxon>
        <taxon>Ceratobasidiaceae</taxon>
        <taxon>Rhizoctonia</taxon>
    </lineage>
</organism>
<dbReference type="InterPro" id="IPR014721">
    <property type="entry name" value="Ribsml_uS5_D2-typ_fold_subgr"/>
</dbReference>
<dbReference type="GO" id="GO:0003735">
    <property type="term" value="F:structural constituent of ribosome"/>
    <property type="evidence" value="ECO:0007669"/>
    <property type="project" value="InterPro"/>
</dbReference>
<dbReference type="InterPro" id="IPR005324">
    <property type="entry name" value="Ribosomal_uS5_C"/>
</dbReference>